<dbReference type="KEGG" id="dvi:6627044"/>
<proteinExistence type="predicted"/>
<keyword evidence="1" id="KW-0732">Signal</keyword>
<dbReference type="AlphaFoldDB" id="B4LPS7"/>
<protein>
    <submittedName>
        <fullName evidence="2">Uncharacterized protein</fullName>
    </submittedName>
</protein>
<sequence length="117" mass="13211">MFPEKFNHKWQLLLLTTLLLVACLSICVEGRPSPDADVGQGAAAQLLVDPSEYPGNLPPETILKVQQCEKDQTTMELCMRCAKVTKSEIIYPMCCNNDDSVKDWCHDYVYYGDDEGY</sequence>
<accession>B4LPS7</accession>
<dbReference type="OrthoDB" id="8178576at2759"/>
<reference evidence="2 3" key="1">
    <citation type="journal article" date="2007" name="Nature">
        <title>Evolution of genes and genomes on the Drosophila phylogeny.</title>
        <authorList>
            <consortium name="Drosophila 12 Genomes Consortium"/>
            <person name="Clark A.G."/>
            <person name="Eisen M.B."/>
            <person name="Smith D.R."/>
            <person name="Bergman C.M."/>
            <person name="Oliver B."/>
            <person name="Markow T.A."/>
            <person name="Kaufman T.C."/>
            <person name="Kellis M."/>
            <person name="Gelbart W."/>
            <person name="Iyer V.N."/>
            <person name="Pollard D.A."/>
            <person name="Sackton T.B."/>
            <person name="Larracuente A.M."/>
            <person name="Singh N.D."/>
            <person name="Abad J.P."/>
            <person name="Abt D.N."/>
            <person name="Adryan B."/>
            <person name="Aguade M."/>
            <person name="Akashi H."/>
            <person name="Anderson W.W."/>
            <person name="Aquadro C.F."/>
            <person name="Ardell D.H."/>
            <person name="Arguello R."/>
            <person name="Artieri C.G."/>
            <person name="Barbash D.A."/>
            <person name="Barker D."/>
            <person name="Barsanti P."/>
            <person name="Batterham P."/>
            <person name="Batzoglou S."/>
            <person name="Begun D."/>
            <person name="Bhutkar A."/>
            <person name="Blanco E."/>
            <person name="Bosak S.A."/>
            <person name="Bradley R.K."/>
            <person name="Brand A.D."/>
            <person name="Brent M.R."/>
            <person name="Brooks A.N."/>
            <person name="Brown R.H."/>
            <person name="Butlin R.K."/>
            <person name="Caggese C."/>
            <person name="Calvi B.R."/>
            <person name="Bernardo de Carvalho A."/>
            <person name="Caspi A."/>
            <person name="Castrezana S."/>
            <person name="Celniker S.E."/>
            <person name="Chang J.L."/>
            <person name="Chapple C."/>
            <person name="Chatterji S."/>
            <person name="Chinwalla A."/>
            <person name="Civetta A."/>
            <person name="Clifton S.W."/>
            <person name="Comeron J.M."/>
            <person name="Costello J.C."/>
            <person name="Coyne J.A."/>
            <person name="Daub J."/>
            <person name="David R.G."/>
            <person name="Delcher A.L."/>
            <person name="Delehaunty K."/>
            <person name="Do C.B."/>
            <person name="Ebling H."/>
            <person name="Edwards K."/>
            <person name="Eickbush T."/>
            <person name="Evans J.D."/>
            <person name="Filipski A."/>
            <person name="Findeiss S."/>
            <person name="Freyhult E."/>
            <person name="Fulton L."/>
            <person name="Fulton R."/>
            <person name="Garcia A.C."/>
            <person name="Gardiner A."/>
            <person name="Garfield D.A."/>
            <person name="Garvin B.E."/>
            <person name="Gibson G."/>
            <person name="Gilbert D."/>
            <person name="Gnerre S."/>
            <person name="Godfrey J."/>
            <person name="Good R."/>
            <person name="Gotea V."/>
            <person name="Gravely B."/>
            <person name="Greenberg A.J."/>
            <person name="Griffiths-Jones S."/>
            <person name="Gross S."/>
            <person name="Guigo R."/>
            <person name="Gustafson E.A."/>
            <person name="Haerty W."/>
            <person name="Hahn M.W."/>
            <person name="Halligan D.L."/>
            <person name="Halpern A.L."/>
            <person name="Halter G.M."/>
            <person name="Han M.V."/>
            <person name="Heger A."/>
            <person name="Hillier L."/>
            <person name="Hinrichs A.S."/>
            <person name="Holmes I."/>
            <person name="Hoskins R.A."/>
            <person name="Hubisz M.J."/>
            <person name="Hultmark D."/>
            <person name="Huntley M.A."/>
            <person name="Jaffe D.B."/>
            <person name="Jagadeeshan S."/>
            <person name="Jeck W.R."/>
            <person name="Johnson J."/>
            <person name="Jones C.D."/>
            <person name="Jordan W.C."/>
            <person name="Karpen G.H."/>
            <person name="Kataoka E."/>
            <person name="Keightley P.D."/>
            <person name="Kheradpour P."/>
            <person name="Kirkness E.F."/>
            <person name="Koerich L.B."/>
            <person name="Kristiansen K."/>
            <person name="Kudrna D."/>
            <person name="Kulathinal R.J."/>
            <person name="Kumar S."/>
            <person name="Kwok R."/>
            <person name="Lander E."/>
            <person name="Langley C.H."/>
            <person name="Lapoint R."/>
            <person name="Lazzaro B.P."/>
            <person name="Lee S.J."/>
            <person name="Levesque L."/>
            <person name="Li R."/>
            <person name="Lin C.F."/>
            <person name="Lin M.F."/>
            <person name="Lindblad-Toh K."/>
            <person name="Llopart A."/>
            <person name="Long M."/>
            <person name="Low L."/>
            <person name="Lozovsky E."/>
            <person name="Lu J."/>
            <person name="Luo M."/>
            <person name="Machado C.A."/>
            <person name="Makalowski W."/>
            <person name="Marzo M."/>
            <person name="Matsuda M."/>
            <person name="Matzkin L."/>
            <person name="McAllister B."/>
            <person name="McBride C.S."/>
            <person name="McKernan B."/>
            <person name="McKernan K."/>
            <person name="Mendez-Lago M."/>
            <person name="Minx P."/>
            <person name="Mollenhauer M.U."/>
            <person name="Montooth K."/>
            <person name="Mount S.M."/>
            <person name="Mu X."/>
            <person name="Myers E."/>
            <person name="Negre B."/>
            <person name="Newfeld S."/>
            <person name="Nielsen R."/>
            <person name="Noor M.A."/>
            <person name="O'Grady P."/>
            <person name="Pachter L."/>
            <person name="Papaceit M."/>
            <person name="Parisi M.J."/>
            <person name="Parisi M."/>
            <person name="Parts L."/>
            <person name="Pedersen J.S."/>
            <person name="Pesole G."/>
            <person name="Phillippy A.M."/>
            <person name="Ponting C.P."/>
            <person name="Pop M."/>
            <person name="Porcelli D."/>
            <person name="Powell J.R."/>
            <person name="Prohaska S."/>
            <person name="Pruitt K."/>
            <person name="Puig M."/>
            <person name="Quesneville H."/>
            <person name="Ram K.R."/>
            <person name="Rand D."/>
            <person name="Rasmussen M.D."/>
            <person name="Reed L.K."/>
            <person name="Reenan R."/>
            <person name="Reily A."/>
            <person name="Remington K.A."/>
            <person name="Rieger T.T."/>
            <person name="Ritchie M.G."/>
            <person name="Robin C."/>
            <person name="Rogers Y.H."/>
            <person name="Rohde C."/>
            <person name="Rozas J."/>
            <person name="Rubenfield M.J."/>
            <person name="Ruiz A."/>
            <person name="Russo S."/>
            <person name="Salzberg S.L."/>
            <person name="Sanchez-Gracia A."/>
            <person name="Saranga D.J."/>
            <person name="Sato H."/>
            <person name="Schaeffer S.W."/>
            <person name="Schatz M.C."/>
            <person name="Schlenke T."/>
            <person name="Schwartz R."/>
            <person name="Segarra C."/>
            <person name="Singh R.S."/>
            <person name="Sirot L."/>
            <person name="Sirota M."/>
            <person name="Sisneros N.B."/>
            <person name="Smith C.D."/>
            <person name="Smith T.F."/>
            <person name="Spieth J."/>
            <person name="Stage D.E."/>
            <person name="Stark A."/>
            <person name="Stephan W."/>
            <person name="Strausberg R.L."/>
            <person name="Strempel S."/>
            <person name="Sturgill D."/>
            <person name="Sutton G."/>
            <person name="Sutton G.G."/>
            <person name="Tao W."/>
            <person name="Teichmann S."/>
            <person name="Tobari Y.N."/>
            <person name="Tomimura Y."/>
            <person name="Tsolas J.M."/>
            <person name="Valente V.L."/>
            <person name="Venter E."/>
            <person name="Venter J.C."/>
            <person name="Vicario S."/>
            <person name="Vieira F.G."/>
            <person name="Vilella A.J."/>
            <person name="Villasante A."/>
            <person name="Walenz B."/>
            <person name="Wang J."/>
            <person name="Wasserman M."/>
            <person name="Watts T."/>
            <person name="Wilson D."/>
            <person name="Wilson R.K."/>
            <person name="Wing R.A."/>
            <person name="Wolfner M.F."/>
            <person name="Wong A."/>
            <person name="Wong G.K."/>
            <person name="Wu C.I."/>
            <person name="Wu G."/>
            <person name="Yamamoto D."/>
            <person name="Yang H.P."/>
            <person name="Yang S.P."/>
            <person name="Yorke J.A."/>
            <person name="Yoshida K."/>
            <person name="Zdobnov E."/>
            <person name="Zhang P."/>
            <person name="Zhang Y."/>
            <person name="Zimin A.V."/>
            <person name="Baldwin J."/>
            <person name="Abdouelleil A."/>
            <person name="Abdulkadir J."/>
            <person name="Abebe A."/>
            <person name="Abera B."/>
            <person name="Abreu J."/>
            <person name="Acer S.C."/>
            <person name="Aftuck L."/>
            <person name="Alexander A."/>
            <person name="An P."/>
            <person name="Anderson E."/>
            <person name="Anderson S."/>
            <person name="Arachi H."/>
            <person name="Azer M."/>
            <person name="Bachantsang P."/>
            <person name="Barry A."/>
            <person name="Bayul T."/>
            <person name="Berlin A."/>
            <person name="Bessette D."/>
            <person name="Bloom T."/>
            <person name="Blye J."/>
            <person name="Boguslavskiy L."/>
            <person name="Bonnet C."/>
            <person name="Boukhgalter B."/>
            <person name="Bourzgui I."/>
            <person name="Brown A."/>
            <person name="Cahill P."/>
            <person name="Channer S."/>
            <person name="Cheshatsang Y."/>
            <person name="Chuda L."/>
            <person name="Citroen M."/>
            <person name="Collymore A."/>
            <person name="Cooke P."/>
            <person name="Costello M."/>
            <person name="D'Aco K."/>
            <person name="Daza R."/>
            <person name="De Haan G."/>
            <person name="DeGray S."/>
            <person name="DeMaso C."/>
            <person name="Dhargay N."/>
            <person name="Dooley K."/>
            <person name="Dooley E."/>
            <person name="Doricent M."/>
            <person name="Dorje P."/>
            <person name="Dorjee K."/>
            <person name="Dupes A."/>
            <person name="Elong R."/>
            <person name="Falk J."/>
            <person name="Farina A."/>
            <person name="Faro S."/>
            <person name="Ferguson D."/>
            <person name="Fisher S."/>
            <person name="Foley C.D."/>
            <person name="Franke A."/>
            <person name="Friedrich D."/>
            <person name="Gadbois L."/>
            <person name="Gearin G."/>
            <person name="Gearin C.R."/>
            <person name="Giannoukos G."/>
            <person name="Goode T."/>
            <person name="Graham J."/>
            <person name="Grandbois E."/>
            <person name="Grewal S."/>
            <person name="Gyaltsen K."/>
            <person name="Hafez N."/>
            <person name="Hagos B."/>
            <person name="Hall J."/>
            <person name="Henson C."/>
            <person name="Hollinger A."/>
            <person name="Honan T."/>
            <person name="Huard M.D."/>
            <person name="Hughes L."/>
            <person name="Hurhula B."/>
            <person name="Husby M.E."/>
            <person name="Kamat A."/>
            <person name="Kanga B."/>
            <person name="Kashin S."/>
            <person name="Khazanovich D."/>
            <person name="Kisner P."/>
            <person name="Lance K."/>
            <person name="Lara M."/>
            <person name="Lee W."/>
            <person name="Lennon N."/>
            <person name="Letendre F."/>
            <person name="LeVine R."/>
            <person name="Lipovsky A."/>
            <person name="Liu X."/>
            <person name="Liu J."/>
            <person name="Liu S."/>
            <person name="Lokyitsang T."/>
            <person name="Lokyitsang Y."/>
            <person name="Lubonja R."/>
            <person name="Lui A."/>
            <person name="MacDonald P."/>
            <person name="Magnisalis V."/>
            <person name="Maru K."/>
            <person name="Matthews C."/>
            <person name="McCusker W."/>
            <person name="McDonough S."/>
            <person name="Mehta T."/>
            <person name="Meldrim J."/>
            <person name="Meneus L."/>
            <person name="Mihai O."/>
            <person name="Mihalev A."/>
            <person name="Mihova T."/>
            <person name="Mittelman R."/>
            <person name="Mlenga V."/>
            <person name="Montmayeur A."/>
            <person name="Mulrain L."/>
            <person name="Navidi A."/>
            <person name="Naylor J."/>
            <person name="Negash T."/>
            <person name="Nguyen T."/>
            <person name="Nguyen N."/>
            <person name="Nicol R."/>
            <person name="Norbu C."/>
            <person name="Norbu N."/>
            <person name="Novod N."/>
            <person name="O'Neill B."/>
            <person name="Osman S."/>
            <person name="Markiewicz E."/>
            <person name="Oyono O.L."/>
            <person name="Patti C."/>
            <person name="Phunkhang P."/>
            <person name="Pierre F."/>
            <person name="Priest M."/>
            <person name="Raghuraman S."/>
            <person name="Rege F."/>
            <person name="Reyes R."/>
            <person name="Rise C."/>
            <person name="Rogov P."/>
            <person name="Ross K."/>
            <person name="Ryan E."/>
            <person name="Settipalli S."/>
            <person name="Shea T."/>
            <person name="Sherpa N."/>
            <person name="Shi L."/>
            <person name="Shih D."/>
            <person name="Sparrow T."/>
            <person name="Spaulding J."/>
            <person name="Stalker J."/>
            <person name="Stange-Thomann N."/>
            <person name="Stavropoulos S."/>
            <person name="Stone C."/>
            <person name="Strader C."/>
            <person name="Tesfaye S."/>
            <person name="Thomson T."/>
            <person name="Thoulutsang Y."/>
            <person name="Thoulutsang D."/>
            <person name="Topham K."/>
            <person name="Topping I."/>
            <person name="Tsamla T."/>
            <person name="Vassiliev H."/>
            <person name="Vo A."/>
            <person name="Wangchuk T."/>
            <person name="Wangdi T."/>
            <person name="Weiand M."/>
            <person name="Wilkinson J."/>
            <person name="Wilson A."/>
            <person name="Yadav S."/>
            <person name="Young G."/>
            <person name="Yu Q."/>
            <person name="Zembek L."/>
            <person name="Zhong D."/>
            <person name="Zimmer A."/>
            <person name="Zwirko Z."/>
            <person name="Jaffe D.B."/>
            <person name="Alvarez P."/>
            <person name="Brockman W."/>
            <person name="Butler J."/>
            <person name="Chin C."/>
            <person name="Gnerre S."/>
            <person name="Grabherr M."/>
            <person name="Kleber M."/>
            <person name="Mauceli E."/>
            <person name="MacCallum I."/>
        </authorList>
    </citation>
    <scope>NUCLEOTIDE SEQUENCE [LARGE SCALE GENOMIC DNA]</scope>
    <source>
        <strain evidence="3">Tucson 15010-1051.87</strain>
    </source>
</reference>
<dbReference type="PANTHER" id="PTHR39945">
    <property type="entry name" value="FI14129P"/>
    <property type="match status" value="1"/>
</dbReference>
<name>B4LPS7_DROVI</name>
<dbReference type="PROSITE" id="PS51257">
    <property type="entry name" value="PROKAR_LIPOPROTEIN"/>
    <property type="match status" value="1"/>
</dbReference>
<feature type="signal peptide" evidence="1">
    <location>
        <begin position="1"/>
        <end position="30"/>
    </location>
</feature>
<gene>
    <name evidence="2" type="primary">Dvir\GJ21937</name>
    <name evidence="2" type="ORF">Dvir_GJ21937</name>
</gene>
<dbReference type="HOGENOM" id="CLU_150220_1_0_1"/>
<feature type="chain" id="PRO_5006457364" evidence="1">
    <location>
        <begin position="31"/>
        <end position="117"/>
    </location>
</feature>
<organism evidence="2 3">
    <name type="scientific">Drosophila virilis</name>
    <name type="common">Fruit fly</name>
    <dbReference type="NCBI Taxonomy" id="7244"/>
    <lineage>
        <taxon>Eukaryota</taxon>
        <taxon>Metazoa</taxon>
        <taxon>Ecdysozoa</taxon>
        <taxon>Arthropoda</taxon>
        <taxon>Hexapoda</taxon>
        <taxon>Insecta</taxon>
        <taxon>Pterygota</taxon>
        <taxon>Neoptera</taxon>
        <taxon>Endopterygota</taxon>
        <taxon>Diptera</taxon>
        <taxon>Brachycera</taxon>
        <taxon>Muscomorpha</taxon>
        <taxon>Ephydroidea</taxon>
        <taxon>Drosophilidae</taxon>
        <taxon>Drosophila</taxon>
    </lineage>
</organism>
<dbReference type="InParanoid" id="B4LPS7"/>
<evidence type="ECO:0000313" key="3">
    <source>
        <dbReference type="Proteomes" id="UP000008792"/>
    </source>
</evidence>
<dbReference type="PANTHER" id="PTHR39945:SF1">
    <property type="entry name" value="FI14129P"/>
    <property type="match status" value="1"/>
</dbReference>
<dbReference type="Proteomes" id="UP000008792">
    <property type="component" value="Unassembled WGS sequence"/>
</dbReference>
<keyword evidence="3" id="KW-1185">Reference proteome</keyword>
<dbReference type="eggNOG" id="ENOG502SEU1">
    <property type="taxonomic scope" value="Eukaryota"/>
</dbReference>
<evidence type="ECO:0000313" key="2">
    <source>
        <dbReference type="EMBL" id="EDW61267.2"/>
    </source>
</evidence>
<dbReference type="EMBL" id="CH940648">
    <property type="protein sequence ID" value="EDW61267.2"/>
    <property type="molecule type" value="Genomic_DNA"/>
</dbReference>
<evidence type="ECO:0000256" key="1">
    <source>
        <dbReference type="SAM" id="SignalP"/>
    </source>
</evidence>